<feature type="compositionally biased region" description="Basic and acidic residues" evidence="9">
    <location>
        <begin position="35"/>
        <end position="55"/>
    </location>
</feature>
<feature type="compositionally biased region" description="Low complexity" evidence="9">
    <location>
        <begin position="1035"/>
        <end position="1044"/>
    </location>
</feature>
<feature type="region of interest" description="Disordered" evidence="9">
    <location>
        <begin position="1026"/>
        <end position="1077"/>
    </location>
</feature>
<comment type="similarity">
    <text evidence="2">Belongs to the rad17/RAD24 family.</text>
</comment>
<dbReference type="Pfam" id="PF05911">
    <property type="entry name" value="FPP"/>
    <property type="match status" value="1"/>
</dbReference>
<dbReference type="InterPro" id="IPR008587">
    <property type="entry name" value="FPP_plant"/>
</dbReference>
<dbReference type="Gene3D" id="3.40.50.300">
    <property type="entry name" value="P-loop containing nucleotide triphosphate hydrolases"/>
    <property type="match status" value="1"/>
</dbReference>
<evidence type="ECO:0000256" key="5">
    <source>
        <dbReference type="ARBA" id="ARBA00022840"/>
    </source>
</evidence>
<feature type="region of interest" description="Disordered" evidence="9">
    <location>
        <begin position="1732"/>
        <end position="1763"/>
    </location>
</feature>
<dbReference type="Proteomes" id="UP000694005">
    <property type="component" value="Chromosome A07"/>
</dbReference>
<keyword evidence="5" id="KW-0067">ATP-binding</keyword>
<name>A0A8D9MBZ1_BRACM</name>
<dbReference type="GO" id="GO:0006281">
    <property type="term" value="P:DNA repair"/>
    <property type="evidence" value="ECO:0007669"/>
    <property type="project" value="InterPro"/>
</dbReference>
<feature type="region of interest" description="Disordered" evidence="9">
    <location>
        <begin position="326"/>
        <end position="345"/>
    </location>
</feature>
<dbReference type="PANTHER" id="PTHR12172">
    <property type="entry name" value="CELL CYCLE CHECKPOINT PROTEIN RAD17"/>
    <property type="match status" value="1"/>
</dbReference>
<feature type="region of interest" description="Disordered" evidence="9">
    <location>
        <begin position="1"/>
        <end position="179"/>
    </location>
</feature>
<reference evidence="10 11" key="1">
    <citation type="submission" date="2021-07" db="EMBL/GenBank/DDBJ databases">
        <authorList>
            <consortium name="Genoscope - CEA"/>
            <person name="William W."/>
        </authorList>
    </citation>
    <scope>NUCLEOTIDE SEQUENCE [LARGE SCALE GENOMIC DNA]</scope>
</reference>
<protein>
    <recommendedName>
        <fullName evidence="12">AAA+ ATPase domain-containing protein</fullName>
    </recommendedName>
</protein>
<dbReference type="FunFam" id="3.40.50.300:FF:001758">
    <property type="entry name" value="p-loop containing nucleoside triphosphate hydrolase superfamily protein"/>
    <property type="match status" value="1"/>
</dbReference>
<feature type="region of interest" description="Disordered" evidence="9">
    <location>
        <begin position="1326"/>
        <end position="1345"/>
    </location>
</feature>
<evidence type="ECO:0000256" key="1">
    <source>
        <dbReference type="ARBA" id="ARBA00004123"/>
    </source>
</evidence>
<feature type="compositionally biased region" description="Basic residues" evidence="9">
    <location>
        <begin position="87"/>
        <end position="103"/>
    </location>
</feature>
<dbReference type="InterPro" id="IPR047854">
    <property type="entry name" value="RFC_lid"/>
</dbReference>
<evidence type="ECO:0000313" key="10">
    <source>
        <dbReference type="EMBL" id="CAG7904857.1"/>
    </source>
</evidence>
<dbReference type="InterPro" id="IPR004582">
    <property type="entry name" value="Checkpoint_prot_Rad17_Rad24"/>
</dbReference>
<dbReference type="SUPFAM" id="SSF52540">
    <property type="entry name" value="P-loop containing nucleoside triphosphate hydrolases"/>
    <property type="match status" value="1"/>
</dbReference>
<evidence type="ECO:0000313" key="11">
    <source>
        <dbReference type="Proteomes" id="UP000694005"/>
    </source>
</evidence>
<dbReference type="Gramene" id="A07p45010.2_BraZ1">
    <property type="protein sequence ID" value="A07p45010.2_BraZ1.CDS"/>
    <property type="gene ID" value="A07g45010.2_BraZ1"/>
</dbReference>
<keyword evidence="7" id="KW-0131">Cell cycle</keyword>
<keyword evidence="4" id="KW-0227">DNA damage</keyword>
<dbReference type="GO" id="GO:0005524">
    <property type="term" value="F:ATP binding"/>
    <property type="evidence" value="ECO:0007669"/>
    <property type="project" value="UniProtKB-KW"/>
</dbReference>
<keyword evidence="8" id="KW-0175">Coiled coil</keyword>
<dbReference type="Gene3D" id="1.10.8.60">
    <property type="match status" value="1"/>
</dbReference>
<feature type="coiled-coil region" evidence="8">
    <location>
        <begin position="1345"/>
        <end position="1649"/>
    </location>
</feature>
<feature type="compositionally biased region" description="Basic and acidic residues" evidence="9">
    <location>
        <begin position="1052"/>
        <end position="1063"/>
    </location>
</feature>
<evidence type="ECO:0000256" key="2">
    <source>
        <dbReference type="ARBA" id="ARBA00006168"/>
    </source>
</evidence>
<dbReference type="InterPro" id="IPR027417">
    <property type="entry name" value="P-loop_NTPase"/>
</dbReference>
<keyword evidence="3" id="KW-0547">Nucleotide-binding</keyword>
<accession>A0A8D9MBZ1</accession>
<evidence type="ECO:0000256" key="3">
    <source>
        <dbReference type="ARBA" id="ARBA00022741"/>
    </source>
</evidence>
<dbReference type="EMBL" id="LS974623">
    <property type="protein sequence ID" value="CAG7904857.1"/>
    <property type="molecule type" value="Genomic_DNA"/>
</dbReference>
<organism evidence="10 11">
    <name type="scientific">Brassica campestris</name>
    <name type="common">Field mustard</name>
    <dbReference type="NCBI Taxonomy" id="3711"/>
    <lineage>
        <taxon>Eukaryota</taxon>
        <taxon>Viridiplantae</taxon>
        <taxon>Streptophyta</taxon>
        <taxon>Embryophyta</taxon>
        <taxon>Tracheophyta</taxon>
        <taxon>Spermatophyta</taxon>
        <taxon>Magnoliopsida</taxon>
        <taxon>eudicotyledons</taxon>
        <taxon>Gunneridae</taxon>
        <taxon>Pentapetalae</taxon>
        <taxon>rosids</taxon>
        <taxon>malvids</taxon>
        <taxon>Brassicales</taxon>
        <taxon>Brassicaceae</taxon>
        <taxon>Brassiceae</taxon>
        <taxon>Brassica</taxon>
    </lineage>
</organism>
<feature type="region of interest" description="Disordered" evidence="9">
    <location>
        <begin position="1269"/>
        <end position="1289"/>
    </location>
</feature>
<dbReference type="GO" id="GO:0005634">
    <property type="term" value="C:nucleus"/>
    <property type="evidence" value="ECO:0007669"/>
    <property type="project" value="UniProtKB-SubCell"/>
</dbReference>
<dbReference type="CDD" id="cd18140">
    <property type="entry name" value="HLD_clamp_RFC"/>
    <property type="match status" value="1"/>
</dbReference>
<comment type="subcellular location">
    <subcellularLocation>
        <location evidence="1">Nucleus</location>
    </subcellularLocation>
</comment>
<keyword evidence="6" id="KW-0539">Nucleus</keyword>
<feature type="compositionally biased region" description="Basic and acidic residues" evidence="9">
    <location>
        <begin position="130"/>
        <end position="141"/>
    </location>
</feature>
<evidence type="ECO:0000256" key="7">
    <source>
        <dbReference type="ARBA" id="ARBA00023306"/>
    </source>
</evidence>
<evidence type="ECO:0000256" key="8">
    <source>
        <dbReference type="SAM" id="Coils"/>
    </source>
</evidence>
<feature type="compositionally biased region" description="Basic and acidic residues" evidence="9">
    <location>
        <begin position="1271"/>
        <end position="1281"/>
    </location>
</feature>
<evidence type="ECO:0000256" key="6">
    <source>
        <dbReference type="ARBA" id="ARBA00023242"/>
    </source>
</evidence>
<feature type="compositionally biased region" description="Polar residues" evidence="9">
    <location>
        <begin position="326"/>
        <end position="342"/>
    </location>
</feature>
<evidence type="ECO:0000256" key="9">
    <source>
        <dbReference type="SAM" id="MobiDB-lite"/>
    </source>
</evidence>
<proteinExistence type="inferred from homology"/>
<evidence type="ECO:0000256" key="4">
    <source>
        <dbReference type="ARBA" id="ARBA00022763"/>
    </source>
</evidence>
<dbReference type="PANTHER" id="PTHR12172:SF1">
    <property type="entry name" value="P-LOOP CONTAINING NUCLEOSIDE TRIPHOSPHATE HYDROLASES SUPERFAMILY PROTEIN"/>
    <property type="match status" value="1"/>
</dbReference>
<gene>
    <name evidence="10" type="ORF">BRAPAZ1V2_A07P45010.2</name>
</gene>
<evidence type="ECO:0008006" key="12">
    <source>
        <dbReference type="Google" id="ProtNLM"/>
    </source>
</evidence>
<sequence>MDESGEGGAIAATAIQQTPRRSVRRKLVQSTLLPRKPDDAIESNRDRTCDAANKEDGEEGGDGDFGSSQGKKTRKQRTPKNNGAPKKMAKGKSPRKPTPKRNATKNGVVAGGDDDDQQTYVSPPVPNLRLEAKLRAEEDSRMSAGKQLHPFFSSPKGGKKNQEAAAENGSSRDQGKDQIGPIHVFERFQDGYRTIDWKNWTFVEHASTTGSSHQQIKFESLKLGLKEFDLIELPTLSHPVVCIIDDEDPEKCATQSEAVNLSNNGEDTADDSHELQSGLTRSSLWVDKYQPRSASEVCGNTEAVKLMNEWLCQWRERGFQASQDFLRSDPENSQDADYNCSESDSDTENTDCLKNVLLIIGPVGSGKSAAVYACTKEQGFKIIESNASECRSGTVVKQKFGEALESNSLSRSLEPLFNSCTDGNGVEDVIEVTPVANLKPLILFEDVDISFAEDRGLVSAIQEIAKKAKGPVVLTANDKNHGLPDNLERIEICFSLPSTEELFSHLSSVCAAEEVKVNPDSLQRLTISSGGDIRKAIMQLQFWIQSKSKRVRKAKNTGEPDRFDHEAGHVLLPKIIAQDFPSQLSQFVESEIAKSLSMAEESYDTVEVFVEEVENEKMLDRLWRRGIEKNTIEAKKAAMLRLNTCFEDCDELEDVPSELTDTSYQTLSLSRPNRRRKLNVVMSSDSEDEPLSDINEVSQSVDVSCVPESSYVPETLMDGEAELSPRAVSCGHFDGRVEASLSEDDDVQNSPSTEIHIKSFDCLMNTCEIIAQSSDGTMMEDCFKDYVESSQKMQQAADECSRIDFGMTIKAAQKPKLDTVQESWRKLCSRRADMKPYLDSEPVEAPQLLDITHQITNLISEADLTHSRCLNFVAMEPMMNASGDLDTSGLANVLEQMTSTVAQQGFSFFTNQIATTGSVPTSSATKQDYTLSSGGCLDMKPEPHINKKSLRISESDREIEKTQKKINEFWEANRRRKALIFCFPIGNIIGSQSFFRQVSHSSDKAGLFYPETEVLCADFVMEKGKSESSERSFGESESVVSSQSDIQPESTMESHEDETKQPEESPPEAETENEDLKDSIRTLTEKLSAALANVSAKDDLVNQHVKVAEEAVAGWEKAENEVAELKEKLDAVEDKNRELEDRVSHLDGALKECVRQLRQARDEQDQRIQDAVTEKTQELQSSKTNLEGELLEAATKSEELAQMAESIAKENIMLRHELLARCEELEIRTIERDLSTQAAESASKQQLDVIKKVAKLEAECRKLRMLPKSSFNDHRSTDSHSDASCSESGASTTLVEKRSLQGTASCAVEIDLMGDFLEMERLVALPETPDGNGNGKSEPESVHTDNSLAAEIEVLTCRNKELEEKLEKLEAEKAELESKVNCSREVESTLRSELEAILCGKMEIESKLEKLKKEKDELESYKEVESTLRSELEAMVCDKVKLESKLEKLEAEREELESKVKSDREVVSTLRLDLEANVCDKAELENRLNKLEAEKDELERTLRLDLEAIVCDKAELENKLNKLEAEKAEVERKLRLDLEAIVSSKAEVENKLEKIEVEKAELQISYDIIKDKYKESQVCLQDIETKLEEIQREMKVANELKTEVETQIESMEANIECLEEEVRKERLASDELRRKCEALEEEVVTLHQEEPPKIKQEDMATAAGKLASCQKTIASLGKQLQSLATLEDFLVDTASIQAAATNGVSSSNSNTESWRVHKNDTYMARNHFESIKATKETSSSSSSSSDAALTSNRGSSEKNRNGFAKVFTRSKDGIHLVI</sequence>